<dbReference type="AlphaFoldDB" id="A0A919W6V9"/>
<gene>
    <name evidence="3" type="ORF">Ato02nite_071680</name>
</gene>
<sequence>MRDSIEVGGRTRSFTVVGPADGEAGRDLILIFHGSRQTAAKHRAFTGGMFDALGGVVAYLDGYRGNWNDARRASAFPARRDDIDDVGFTRAVIDQLVRTHRIDPARVFVIGYSNGGQMAMRLAHEVPELIAGATMIAATMPAPDNFLLAGAPPAPMPMLLIHGTKDPIISYQGGELAWWARSVFKIGGRSLSAPETAAYFAARNDITAAPATTKLPGGANGTSVELTEYRQEGRPPVALYTVHGGGHTIPGPRRTPAVMGRTNQDVNTADLIRDFFGLATRGQIWEPPPSTASSAPVV</sequence>
<dbReference type="Gene3D" id="3.40.50.1820">
    <property type="entry name" value="alpha/beta hydrolase"/>
    <property type="match status" value="1"/>
</dbReference>
<dbReference type="GO" id="GO:0016787">
    <property type="term" value="F:hydrolase activity"/>
    <property type="evidence" value="ECO:0007669"/>
    <property type="project" value="InterPro"/>
</dbReference>
<keyword evidence="1" id="KW-0732">Signal</keyword>
<dbReference type="PANTHER" id="PTHR43037">
    <property type="entry name" value="UNNAMED PRODUCT-RELATED"/>
    <property type="match status" value="1"/>
</dbReference>
<evidence type="ECO:0000313" key="4">
    <source>
        <dbReference type="Proteomes" id="UP000677082"/>
    </source>
</evidence>
<evidence type="ECO:0000256" key="1">
    <source>
        <dbReference type="ARBA" id="ARBA00022729"/>
    </source>
</evidence>
<evidence type="ECO:0000313" key="3">
    <source>
        <dbReference type="EMBL" id="GIM95375.1"/>
    </source>
</evidence>
<dbReference type="EMBL" id="BOQN01000092">
    <property type="protein sequence ID" value="GIM95375.1"/>
    <property type="molecule type" value="Genomic_DNA"/>
</dbReference>
<feature type="domain" description="Phospholipase/carboxylesterase/thioesterase" evidence="2">
    <location>
        <begin position="91"/>
        <end position="176"/>
    </location>
</feature>
<dbReference type="Proteomes" id="UP000677082">
    <property type="component" value="Unassembled WGS sequence"/>
</dbReference>
<reference evidence="3 4" key="1">
    <citation type="submission" date="2021-03" db="EMBL/GenBank/DDBJ databases">
        <title>Whole genome shotgun sequence of Actinoplanes toevensis NBRC 105298.</title>
        <authorList>
            <person name="Komaki H."/>
            <person name="Tamura T."/>
        </authorList>
    </citation>
    <scope>NUCLEOTIDE SEQUENCE [LARGE SCALE GENOMIC DNA]</scope>
    <source>
        <strain evidence="3 4">NBRC 105298</strain>
    </source>
</reference>
<comment type="caution">
    <text evidence="3">The sequence shown here is derived from an EMBL/GenBank/DDBJ whole genome shotgun (WGS) entry which is preliminary data.</text>
</comment>
<protein>
    <recommendedName>
        <fullName evidence="2">Phospholipase/carboxylesterase/thioesterase domain-containing protein</fullName>
    </recommendedName>
</protein>
<name>A0A919W6V9_9ACTN</name>
<dbReference type="InterPro" id="IPR003140">
    <property type="entry name" value="PLipase/COase/thioEstase"/>
</dbReference>
<dbReference type="SUPFAM" id="SSF53474">
    <property type="entry name" value="alpha/beta-Hydrolases"/>
    <property type="match status" value="1"/>
</dbReference>
<dbReference type="RefSeq" id="WP_213011098.1">
    <property type="nucleotide sequence ID" value="NZ_BOQN01000092.1"/>
</dbReference>
<accession>A0A919W6V9</accession>
<evidence type="ECO:0000259" key="2">
    <source>
        <dbReference type="Pfam" id="PF02230"/>
    </source>
</evidence>
<organism evidence="3 4">
    <name type="scientific">Paractinoplanes toevensis</name>
    <dbReference type="NCBI Taxonomy" id="571911"/>
    <lineage>
        <taxon>Bacteria</taxon>
        <taxon>Bacillati</taxon>
        <taxon>Actinomycetota</taxon>
        <taxon>Actinomycetes</taxon>
        <taxon>Micromonosporales</taxon>
        <taxon>Micromonosporaceae</taxon>
        <taxon>Paractinoplanes</taxon>
    </lineage>
</organism>
<proteinExistence type="predicted"/>
<dbReference type="PANTHER" id="PTHR43037:SF1">
    <property type="entry name" value="BLL1128 PROTEIN"/>
    <property type="match status" value="1"/>
</dbReference>
<dbReference type="Pfam" id="PF02230">
    <property type="entry name" value="Abhydrolase_2"/>
    <property type="match status" value="1"/>
</dbReference>
<dbReference type="InterPro" id="IPR029058">
    <property type="entry name" value="AB_hydrolase_fold"/>
</dbReference>
<keyword evidence="4" id="KW-1185">Reference proteome</keyword>
<dbReference type="InterPro" id="IPR050955">
    <property type="entry name" value="Plant_Biomass_Hydrol_Est"/>
</dbReference>